<protein>
    <recommendedName>
        <fullName evidence="5">PDZ domain-containing protein</fullName>
    </recommendedName>
</protein>
<gene>
    <name evidence="3" type="ORF">PGLA2088_LOCUS15861</name>
</gene>
<evidence type="ECO:0000256" key="2">
    <source>
        <dbReference type="SAM" id="SignalP"/>
    </source>
</evidence>
<evidence type="ECO:0000313" key="3">
    <source>
        <dbReference type="EMBL" id="CAE8665248.1"/>
    </source>
</evidence>
<feature type="signal peptide" evidence="2">
    <location>
        <begin position="1"/>
        <end position="22"/>
    </location>
</feature>
<keyword evidence="2" id="KW-0732">Signal</keyword>
<reference evidence="3" key="1">
    <citation type="submission" date="2021-02" db="EMBL/GenBank/DDBJ databases">
        <authorList>
            <person name="Dougan E. K."/>
            <person name="Rhodes N."/>
            <person name="Thang M."/>
            <person name="Chan C."/>
        </authorList>
    </citation>
    <scope>NUCLEOTIDE SEQUENCE</scope>
</reference>
<dbReference type="AlphaFoldDB" id="A0A813J4J2"/>
<sequence>MTKCRPHRRNWCMRLALPAVLACPAVLCWLVVGGNLARSGNPRLDGQRRSSGNNDKNNKKNNNNHNFLVSGHRQPWSHPTAARIGIHSARTPRRSESREGDAWKGAYDLELERNRLLREQLGSSGSEAALPDSVSSDTNAMPDACEISYEDKYESLVSCNKALVDHLNRAAESSKAFEDMRDVAAKLPSLFKVPLSQTKEERSVQLVRFFGKNAAFFLVHASLPLGLKLTKRESGPLQGAFVVEEVLHGGSAERSGLILPGDVLQALTVVAEGPDRSGWTDVMSNFVGGLEGGSLTQTLLDATLLGTLDDLVAAIQGNKELGPAVELTLILERDAGMQPAPAQCLTALEASETTVQPWTDGLASKSRSTDIK</sequence>
<evidence type="ECO:0008006" key="5">
    <source>
        <dbReference type="Google" id="ProtNLM"/>
    </source>
</evidence>
<organism evidence="3 4">
    <name type="scientific">Polarella glacialis</name>
    <name type="common">Dinoflagellate</name>
    <dbReference type="NCBI Taxonomy" id="89957"/>
    <lineage>
        <taxon>Eukaryota</taxon>
        <taxon>Sar</taxon>
        <taxon>Alveolata</taxon>
        <taxon>Dinophyceae</taxon>
        <taxon>Suessiales</taxon>
        <taxon>Suessiaceae</taxon>
        <taxon>Polarella</taxon>
    </lineage>
</organism>
<feature type="chain" id="PRO_5032810625" description="PDZ domain-containing protein" evidence="2">
    <location>
        <begin position="23"/>
        <end position="372"/>
    </location>
</feature>
<dbReference type="InterPro" id="IPR036034">
    <property type="entry name" value="PDZ_sf"/>
</dbReference>
<accession>A0A813J4J2</accession>
<evidence type="ECO:0000313" key="4">
    <source>
        <dbReference type="Proteomes" id="UP000626109"/>
    </source>
</evidence>
<dbReference type="Gene3D" id="2.30.42.10">
    <property type="match status" value="1"/>
</dbReference>
<feature type="region of interest" description="Disordered" evidence="1">
    <location>
        <begin position="40"/>
        <end position="77"/>
    </location>
</feature>
<name>A0A813J4J2_POLGL</name>
<proteinExistence type="predicted"/>
<dbReference type="EMBL" id="CAJNNW010019828">
    <property type="protein sequence ID" value="CAE8665248.1"/>
    <property type="molecule type" value="Genomic_DNA"/>
</dbReference>
<dbReference type="SUPFAM" id="SSF50156">
    <property type="entry name" value="PDZ domain-like"/>
    <property type="match status" value="1"/>
</dbReference>
<dbReference type="Proteomes" id="UP000626109">
    <property type="component" value="Unassembled WGS sequence"/>
</dbReference>
<comment type="caution">
    <text evidence="3">The sequence shown here is derived from an EMBL/GenBank/DDBJ whole genome shotgun (WGS) entry which is preliminary data.</text>
</comment>
<evidence type="ECO:0000256" key="1">
    <source>
        <dbReference type="SAM" id="MobiDB-lite"/>
    </source>
</evidence>